<dbReference type="Proteomes" id="UP001231189">
    <property type="component" value="Unassembled WGS sequence"/>
</dbReference>
<feature type="compositionally biased region" description="Low complexity" evidence="2">
    <location>
        <begin position="55"/>
        <end position="65"/>
    </location>
</feature>
<dbReference type="Pfam" id="PF00098">
    <property type="entry name" value="zf-CCHC"/>
    <property type="match status" value="1"/>
</dbReference>
<name>A0AAD8RHG4_LOLMU</name>
<dbReference type="Gene3D" id="4.10.60.10">
    <property type="entry name" value="Zinc finger, CCHC-type"/>
    <property type="match status" value="1"/>
</dbReference>
<feature type="region of interest" description="Disordered" evidence="2">
    <location>
        <begin position="1"/>
        <end position="104"/>
    </location>
</feature>
<keyword evidence="1" id="KW-0862">Zinc</keyword>
<feature type="domain" description="CCHC-type" evidence="3">
    <location>
        <begin position="136"/>
        <end position="151"/>
    </location>
</feature>
<keyword evidence="1" id="KW-0479">Metal-binding</keyword>
<evidence type="ECO:0000256" key="2">
    <source>
        <dbReference type="SAM" id="MobiDB-lite"/>
    </source>
</evidence>
<accession>A0AAD8RHG4</accession>
<dbReference type="PROSITE" id="PS50158">
    <property type="entry name" value="ZF_CCHC"/>
    <property type="match status" value="2"/>
</dbReference>
<comment type="caution">
    <text evidence="4">The sequence shown here is derived from an EMBL/GenBank/DDBJ whole genome shotgun (WGS) entry which is preliminary data.</text>
</comment>
<evidence type="ECO:0000256" key="1">
    <source>
        <dbReference type="PROSITE-ProRule" id="PRU00047"/>
    </source>
</evidence>
<dbReference type="GO" id="GO:0003676">
    <property type="term" value="F:nucleic acid binding"/>
    <property type="evidence" value="ECO:0007669"/>
    <property type="project" value="InterPro"/>
</dbReference>
<dbReference type="GO" id="GO:0008270">
    <property type="term" value="F:zinc ion binding"/>
    <property type="evidence" value="ECO:0007669"/>
    <property type="project" value="UniProtKB-KW"/>
</dbReference>
<reference evidence="4" key="1">
    <citation type="submission" date="2023-07" db="EMBL/GenBank/DDBJ databases">
        <title>A chromosome-level genome assembly of Lolium multiflorum.</title>
        <authorList>
            <person name="Chen Y."/>
            <person name="Copetti D."/>
            <person name="Kolliker R."/>
            <person name="Studer B."/>
        </authorList>
    </citation>
    <scope>NUCLEOTIDE SEQUENCE</scope>
    <source>
        <strain evidence="4">02402/16</strain>
        <tissue evidence="4">Leaf</tissue>
    </source>
</reference>
<dbReference type="AlphaFoldDB" id="A0AAD8RHG4"/>
<protein>
    <recommendedName>
        <fullName evidence="3">CCHC-type domain-containing protein</fullName>
    </recommendedName>
</protein>
<dbReference type="SMART" id="SM00343">
    <property type="entry name" value="ZnF_C2HC"/>
    <property type="match status" value="2"/>
</dbReference>
<evidence type="ECO:0000259" key="3">
    <source>
        <dbReference type="PROSITE" id="PS50158"/>
    </source>
</evidence>
<dbReference type="SUPFAM" id="SSF57756">
    <property type="entry name" value="Retrovirus zinc finger-like domains"/>
    <property type="match status" value="1"/>
</dbReference>
<keyword evidence="5" id="KW-1185">Reference proteome</keyword>
<feature type="domain" description="CCHC-type" evidence="3">
    <location>
        <begin position="117"/>
        <end position="130"/>
    </location>
</feature>
<dbReference type="InterPro" id="IPR001878">
    <property type="entry name" value="Znf_CCHC"/>
</dbReference>
<evidence type="ECO:0000313" key="4">
    <source>
        <dbReference type="EMBL" id="KAK1621022.1"/>
    </source>
</evidence>
<keyword evidence="1" id="KW-0863">Zinc-finger</keyword>
<organism evidence="4 5">
    <name type="scientific">Lolium multiflorum</name>
    <name type="common">Italian ryegrass</name>
    <name type="synonym">Lolium perenne subsp. multiflorum</name>
    <dbReference type="NCBI Taxonomy" id="4521"/>
    <lineage>
        <taxon>Eukaryota</taxon>
        <taxon>Viridiplantae</taxon>
        <taxon>Streptophyta</taxon>
        <taxon>Embryophyta</taxon>
        <taxon>Tracheophyta</taxon>
        <taxon>Spermatophyta</taxon>
        <taxon>Magnoliopsida</taxon>
        <taxon>Liliopsida</taxon>
        <taxon>Poales</taxon>
        <taxon>Poaceae</taxon>
        <taxon>BOP clade</taxon>
        <taxon>Pooideae</taxon>
        <taxon>Poodae</taxon>
        <taxon>Poeae</taxon>
        <taxon>Poeae Chloroplast Group 2 (Poeae type)</taxon>
        <taxon>Loliodinae</taxon>
        <taxon>Loliinae</taxon>
        <taxon>Lolium</taxon>
    </lineage>
</organism>
<proteinExistence type="predicted"/>
<sequence length="156" mass="16463">MASRVVLSDSDRSDDSVSSRAPPPPLRSLVVAPASHQLGSTGWDAGAGPSRPRSALDAARAEAVADGGRPWRTQESRRARSSRRAQARPAFERRILPASRPSGANASRIPAALHGCCYNCGEAGHISAQCHNDTLCVRCGGSAHTSRDCKRPRSPS</sequence>
<dbReference type="InterPro" id="IPR036875">
    <property type="entry name" value="Znf_CCHC_sf"/>
</dbReference>
<evidence type="ECO:0000313" key="5">
    <source>
        <dbReference type="Proteomes" id="UP001231189"/>
    </source>
</evidence>
<gene>
    <name evidence="4" type="ORF">QYE76_026539</name>
</gene>
<dbReference type="EMBL" id="JAUUTY010000006">
    <property type="protein sequence ID" value="KAK1621022.1"/>
    <property type="molecule type" value="Genomic_DNA"/>
</dbReference>